<name>Q8TTH8_METAC</name>
<dbReference type="HOGENOM" id="CLU_2597660_0_0_2"/>
<accession>Q8TTH8</accession>
<dbReference type="InParanoid" id="Q8TTH8"/>
<gene>
    <name evidence="1" type="ordered locus">MA_0457</name>
</gene>
<proteinExistence type="predicted"/>
<organism evidence="1 2">
    <name type="scientific">Methanosarcina acetivorans (strain ATCC 35395 / DSM 2834 / JCM 12185 / C2A)</name>
    <dbReference type="NCBI Taxonomy" id="188937"/>
    <lineage>
        <taxon>Archaea</taxon>
        <taxon>Methanobacteriati</taxon>
        <taxon>Methanobacteriota</taxon>
        <taxon>Stenosarchaea group</taxon>
        <taxon>Methanomicrobia</taxon>
        <taxon>Methanosarcinales</taxon>
        <taxon>Methanosarcinaceae</taxon>
        <taxon>Methanosarcina</taxon>
    </lineage>
</organism>
<evidence type="ECO:0000313" key="2">
    <source>
        <dbReference type="Proteomes" id="UP000002487"/>
    </source>
</evidence>
<keyword evidence="2" id="KW-1185">Reference proteome</keyword>
<dbReference type="STRING" id="188937.MA_0457"/>
<dbReference type="EMBL" id="AE010299">
    <property type="protein sequence ID" value="AAM03903.1"/>
    <property type="molecule type" value="Genomic_DNA"/>
</dbReference>
<protein>
    <submittedName>
        <fullName evidence="1">Uncharacterized protein</fullName>
    </submittedName>
</protein>
<dbReference type="Proteomes" id="UP000002487">
    <property type="component" value="Chromosome"/>
</dbReference>
<reference evidence="1 2" key="1">
    <citation type="journal article" date="2002" name="Genome Res.">
        <title>The genome of Methanosarcina acetivorans reveals extensive metabolic and physiological diversity.</title>
        <authorList>
            <person name="Galagan J.E."/>
            <person name="Nusbaum C."/>
            <person name="Roy A."/>
            <person name="Endrizzi M.G."/>
            <person name="Macdonald P."/>
            <person name="FitzHugh W."/>
            <person name="Calvo S."/>
            <person name="Engels R."/>
            <person name="Smirnov S."/>
            <person name="Atnoor D."/>
            <person name="Brown A."/>
            <person name="Allen N."/>
            <person name="Naylor J."/>
            <person name="Stange-Thomann N."/>
            <person name="DeArellano K."/>
            <person name="Johnson R."/>
            <person name="Linton L."/>
            <person name="McEwan P."/>
            <person name="McKernan K."/>
            <person name="Talamas J."/>
            <person name="Tirrell A."/>
            <person name="Ye W."/>
            <person name="Zimmer A."/>
            <person name="Barber R.D."/>
            <person name="Cann I."/>
            <person name="Graham D.E."/>
            <person name="Grahame D.A."/>
            <person name="Guss A."/>
            <person name="Hedderich R."/>
            <person name="Ingram-Smith C."/>
            <person name="Kuettner C.H."/>
            <person name="Krzycki J.A."/>
            <person name="Leigh J.A."/>
            <person name="Li W."/>
            <person name="Liu J."/>
            <person name="Mukhopadhyay B."/>
            <person name="Reeve J.N."/>
            <person name="Smith K."/>
            <person name="Springer T.A."/>
            <person name="Umayam L.A."/>
            <person name="White O."/>
            <person name="White R.H."/>
            <person name="de Macario E.C."/>
            <person name="Ferry J.G."/>
            <person name="Jarrell K.F."/>
            <person name="Jing H."/>
            <person name="Macario A.J.L."/>
            <person name="Paulsen I."/>
            <person name="Pritchett M."/>
            <person name="Sowers K.R."/>
            <person name="Swanson R.V."/>
            <person name="Zinder S.H."/>
            <person name="Lander E."/>
            <person name="Metcalf W.W."/>
            <person name="Birren B."/>
        </authorList>
    </citation>
    <scope>NUCLEOTIDE SEQUENCE [LARGE SCALE GENOMIC DNA]</scope>
    <source>
        <strain evidence="2">ATCC 35395 / DSM 2834 / JCM 12185 / C2A</strain>
    </source>
</reference>
<dbReference type="KEGG" id="mac:MA_0457"/>
<sequence length="79" mass="9609">MVYVMISPNYAVSTCPHAGMRYNKKRKSFGNRRKKFFHRHRTAEIWNLHPQKFINFRCFSEYYHRKKILYKGKTGISHA</sequence>
<dbReference type="EnsemblBacteria" id="AAM03903">
    <property type="protein sequence ID" value="AAM03903"/>
    <property type="gene ID" value="MA_0457"/>
</dbReference>
<dbReference type="AlphaFoldDB" id="Q8TTH8"/>
<evidence type="ECO:0000313" key="1">
    <source>
        <dbReference type="EMBL" id="AAM03903.1"/>
    </source>
</evidence>